<dbReference type="AlphaFoldDB" id="A0A2G5CRA1"/>
<organism evidence="2 3">
    <name type="scientific">Aquilegia coerulea</name>
    <name type="common">Rocky mountain columbine</name>
    <dbReference type="NCBI Taxonomy" id="218851"/>
    <lineage>
        <taxon>Eukaryota</taxon>
        <taxon>Viridiplantae</taxon>
        <taxon>Streptophyta</taxon>
        <taxon>Embryophyta</taxon>
        <taxon>Tracheophyta</taxon>
        <taxon>Spermatophyta</taxon>
        <taxon>Magnoliopsida</taxon>
        <taxon>Ranunculales</taxon>
        <taxon>Ranunculaceae</taxon>
        <taxon>Thalictroideae</taxon>
        <taxon>Aquilegia</taxon>
    </lineage>
</organism>
<dbReference type="SMART" id="SM01050">
    <property type="entry name" value="CactinC_cactus"/>
    <property type="match status" value="1"/>
</dbReference>
<accession>A0A2G5CRA1</accession>
<dbReference type="PANTHER" id="PTHR21737">
    <property type="entry name" value="POLYGLUTAMINE BINDING PROTEIN 1/MARVEL MEMBRANE-ASSOCIATING DOMAIN CONTAINING 3"/>
    <property type="match status" value="1"/>
</dbReference>
<dbReference type="PANTHER" id="PTHR21737:SF4">
    <property type="entry name" value="SPLICING FACTOR CACTIN"/>
    <property type="match status" value="1"/>
</dbReference>
<dbReference type="InParanoid" id="A0A2G5CRA1"/>
<reference evidence="2 3" key="1">
    <citation type="submission" date="2017-09" db="EMBL/GenBank/DDBJ databases">
        <title>WGS assembly of Aquilegia coerulea Goldsmith.</title>
        <authorList>
            <person name="Hodges S."/>
            <person name="Kramer E."/>
            <person name="Nordborg M."/>
            <person name="Tomkins J."/>
            <person name="Borevitz J."/>
            <person name="Derieg N."/>
            <person name="Yan J."/>
            <person name="Mihaltcheva S."/>
            <person name="Hayes R.D."/>
            <person name="Rokhsar D."/>
        </authorList>
    </citation>
    <scope>NUCLEOTIDE SEQUENCE [LARGE SCALE GENOMIC DNA]</scope>
    <source>
        <strain evidence="3">cv. Goldsmith</strain>
    </source>
</reference>
<dbReference type="EMBL" id="KZ305057">
    <property type="protein sequence ID" value="PIA33844.1"/>
    <property type="molecule type" value="Genomic_DNA"/>
</dbReference>
<evidence type="ECO:0000259" key="1">
    <source>
        <dbReference type="Pfam" id="PF09732"/>
    </source>
</evidence>
<evidence type="ECO:0000313" key="2">
    <source>
        <dbReference type="EMBL" id="PIA33844.1"/>
    </source>
</evidence>
<dbReference type="Proteomes" id="UP000230069">
    <property type="component" value="Unassembled WGS sequence"/>
</dbReference>
<dbReference type="GO" id="GO:0045292">
    <property type="term" value="P:mRNA cis splicing, via spliceosome"/>
    <property type="evidence" value="ECO:0007669"/>
    <property type="project" value="TreeGrafter"/>
</dbReference>
<gene>
    <name evidence="2" type="ORF">AQUCO_04000133v1</name>
</gene>
<dbReference type="GO" id="GO:0005681">
    <property type="term" value="C:spliceosomal complex"/>
    <property type="evidence" value="ECO:0007669"/>
    <property type="project" value="TreeGrafter"/>
</dbReference>
<keyword evidence="3" id="KW-1185">Reference proteome</keyword>
<proteinExistence type="predicted"/>
<dbReference type="OrthoDB" id="265955at2759"/>
<sequence length="182" mass="21300">MEKKCAADQHWRHQESTIGKYDALLGSGAEEVNRDSQVYYWSDKYHPRKPKYLNRVLTGYEWNKYNRTHHDHDSPPPKAVQGYRFTILYPDLLDISKTPQYIIEKDGSNVETCIIIFCAGPPYQDIAFRIVNKEWRKSKKDGFKMYVRSWNFASVFQLTTVSVSLPQVKFCKGACLNNECYV</sequence>
<dbReference type="Pfam" id="PF09732">
    <property type="entry name" value="CactinC_cactus"/>
    <property type="match status" value="1"/>
</dbReference>
<dbReference type="GO" id="GO:0005737">
    <property type="term" value="C:cytoplasm"/>
    <property type="evidence" value="ECO:0007669"/>
    <property type="project" value="TreeGrafter"/>
</dbReference>
<dbReference type="InterPro" id="IPR019134">
    <property type="entry name" value="Cactin_C"/>
</dbReference>
<feature type="domain" description="Splicing factor Cactin C-terminal" evidence="1">
    <location>
        <begin position="41"/>
        <end position="156"/>
    </location>
</feature>
<protein>
    <recommendedName>
        <fullName evidence="1">Splicing factor Cactin C-terminal domain-containing protein</fullName>
    </recommendedName>
</protein>
<name>A0A2G5CRA1_AQUCA</name>
<dbReference type="STRING" id="218851.A0A2G5CRA1"/>
<evidence type="ECO:0000313" key="3">
    <source>
        <dbReference type="Proteomes" id="UP000230069"/>
    </source>
</evidence>